<accession>A0A6M8SMJ3</accession>
<evidence type="ECO:0000256" key="2">
    <source>
        <dbReference type="ARBA" id="ARBA00023002"/>
    </source>
</evidence>
<dbReference type="Pfam" id="PF00107">
    <property type="entry name" value="ADH_zinc_N"/>
    <property type="match status" value="1"/>
</dbReference>
<gene>
    <name evidence="4" type="ORF">HQN60_06230</name>
</gene>
<dbReference type="Gene3D" id="3.40.50.720">
    <property type="entry name" value="NAD(P)-binding Rossmann-like Domain"/>
    <property type="match status" value="1"/>
</dbReference>
<dbReference type="InterPro" id="IPR011032">
    <property type="entry name" value="GroES-like_sf"/>
</dbReference>
<evidence type="ECO:0000259" key="3">
    <source>
        <dbReference type="SMART" id="SM00829"/>
    </source>
</evidence>
<dbReference type="SUPFAM" id="SSF51735">
    <property type="entry name" value="NAD(P)-binding Rossmann-fold domains"/>
    <property type="match status" value="1"/>
</dbReference>
<dbReference type="Gene3D" id="3.90.180.10">
    <property type="entry name" value="Medium-chain alcohol dehydrogenases, catalytic domain"/>
    <property type="match status" value="1"/>
</dbReference>
<dbReference type="FunFam" id="3.40.50.720:FF:000053">
    <property type="entry name" value="Quinone oxidoreductase 1"/>
    <property type="match status" value="1"/>
</dbReference>
<protein>
    <submittedName>
        <fullName evidence="4">Quinone oxidoreductase</fullName>
    </submittedName>
</protein>
<dbReference type="Proteomes" id="UP000504844">
    <property type="component" value="Chromosome"/>
</dbReference>
<dbReference type="InterPro" id="IPR047618">
    <property type="entry name" value="QOR-like"/>
</dbReference>
<dbReference type="GO" id="GO:0005829">
    <property type="term" value="C:cytosol"/>
    <property type="evidence" value="ECO:0007669"/>
    <property type="project" value="TreeGrafter"/>
</dbReference>
<dbReference type="InterPro" id="IPR036291">
    <property type="entry name" value="NAD(P)-bd_dom_sf"/>
</dbReference>
<dbReference type="PANTHER" id="PTHR48106">
    <property type="entry name" value="QUINONE OXIDOREDUCTASE PIG3-RELATED"/>
    <property type="match status" value="1"/>
</dbReference>
<dbReference type="PANTHER" id="PTHR48106:SF13">
    <property type="entry name" value="QUINONE OXIDOREDUCTASE-RELATED"/>
    <property type="match status" value="1"/>
</dbReference>
<dbReference type="InterPro" id="IPR013149">
    <property type="entry name" value="ADH-like_C"/>
</dbReference>
<dbReference type="CDD" id="cd05286">
    <property type="entry name" value="QOR2"/>
    <property type="match status" value="1"/>
</dbReference>
<sequence>MQTVRIEIQQQGGPEVMQLLTAELPPPGAGEVLLKHLAIGLNFIDTYHRSGLYPVSLPSGLGLEACGVIEALGHGVHDLKVGDRVAYAGGAVGAYSTYRIVAADKLVLVPDGVADEVAAATLLRGMTAQYLLKRTFPVQAGQTIVFHAAAGGVGQIACQWAQALGVRVIGTVGSAAKAKMAAAWCDHVLDYNDATWPQQVRDLTEGLGVPVVYDGVGAATFEGSLDCLALRGMLVSFGNASGAVPSFNPGILAQKGSLFLTRPTLGHYTANRGELVETAQDYFTALAQHRIVPEIGQRYPLADVQQAHRDLESRNTTGSTVLIP</sequence>
<dbReference type="EMBL" id="CP054143">
    <property type="protein sequence ID" value="QKJ66333.1"/>
    <property type="molecule type" value="Genomic_DNA"/>
</dbReference>
<keyword evidence="1" id="KW-0521">NADP</keyword>
<evidence type="ECO:0000313" key="4">
    <source>
        <dbReference type="EMBL" id="QKJ66333.1"/>
    </source>
</evidence>
<keyword evidence="2" id="KW-0560">Oxidoreductase</keyword>
<keyword evidence="5" id="KW-1185">Reference proteome</keyword>
<dbReference type="Pfam" id="PF08240">
    <property type="entry name" value="ADH_N"/>
    <property type="match status" value="1"/>
</dbReference>
<dbReference type="GO" id="GO:0035925">
    <property type="term" value="F:mRNA 3'-UTR AU-rich region binding"/>
    <property type="evidence" value="ECO:0007669"/>
    <property type="project" value="TreeGrafter"/>
</dbReference>
<organism evidence="4 5">
    <name type="scientific">Deefgea piscis</name>
    <dbReference type="NCBI Taxonomy" id="2739061"/>
    <lineage>
        <taxon>Bacteria</taxon>
        <taxon>Pseudomonadati</taxon>
        <taxon>Pseudomonadota</taxon>
        <taxon>Betaproteobacteria</taxon>
        <taxon>Neisseriales</taxon>
        <taxon>Chitinibacteraceae</taxon>
        <taxon>Deefgea</taxon>
    </lineage>
</organism>
<dbReference type="KEGG" id="dee:HQN60_06230"/>
<dbReference type="GO" id="GO:0070402">
    <property type="term" value="F:NADPH binding"/>
    <property type="evidence" value="ECO:0007669"/>
    <property type="project" value="TreeGrafter"/>
</dbReference>
<dbReference type="SUPFAM" id="SSF50129">
    <property type="entry name" value="GroES-like"/>
    <property type="match status" value="1"/>
</dbReference>
<dbReference type="GO" id="GO:0003960">
    <property type="term" value="F:quinone reductase (NADPH) activity"/>
    <property type="evidence" value="ECO:0007669"/>
    <property type="project" value="InterPro"/>
</dbReference>
<evidence type="ECO:0000256" key="1">
    <source>
        <dbReference type="ARBA" id="ARBA00022857"/>
    </source>
</evidence>
<dbReference type="NCBIfam" id="NF008024">
    <property type="entry name" value="PRK10754.1"/>
    <property type="match status" value="1"/>
</dbReference>
<name>A0A6M8SMJ3_9NEIS</name>
<dbReference type="InterPro" id="IPR020843">
    <property type="entry name" value="ER"/>
</dbReference>
<feature type="domain" description="Enoyl reductase (ER)" evidence="3">
    <location>
        <begin position="12"/>
        <end position="322"/>
    </location>
</feature>
<dbReference type="SMART" id="SM00829">
    <property type="entry name" value="PKS_ER"/>
    <property type="match status" value="1"/>
</dbReference>
<evidence type="ECO:0000313" key="5">
    <source>
        <dbReference type="Proteomes" id="UP000504844"/>
    </source>
</evidence>
<reference evidence="4 5" key="1">
    <citation type="submission" date="2020-05" db="EMBL/GenBank/DDBJ databases">
        <title>Complete genome sequence of Deefgea sp. D17.</title>
        <authorList>
            <person name="Bae J.-W."/>
            <person name="Han J.E."/>
        </authorList>
    </citation>
    <scope>NUCLEOTIDE SEQUENCE [LARGE SCALE GENOMIC DNA]</scope>
    <source>
        <strain evidence="4 5">D17</strain>
    </source>
</reference>
<dbReference type="InterPro" id="IPR013154">
    <property type="entry name" value="ADH-like_N"/>
</dbReference>
<dbReference type="AlphaFoldDB" id="A0A6M8SMJ3"/>
<dbReference type="RefSeq" id="WP_173532837.1">
    <property type="nucleotide sequence ID" value="NZ_CP054143.1"/>
</dbReference>
<proteinExistence type="predicted"/>